<evidence type="ECO:0000313" key="4">
    <source>
        <dbReference type="Proteomes" id="UP000245137"/>
    </source>
</evidence>
<dbReference type="Proteomes" id="UP000245137">
    <property type="component" value="Unassembled WGS sequence"/>
</dbReference>
<organism evidence="2 4">
    <name type="scientific">Methylosinus sporium</name>
    <dbReference type="NCBI Taxonomy" id="428"/>
    <lineage>
        <taxon>Bacteria</taxon>
        <taxon>Pseudomonadati</taxon>
        <taxon>Pseudomonadota</taxon>
        <taxon>Alphaproteobacteria</taxon>
        <taxon>Hyphomicrobiales</taxon>
        <taxon>Methylocystaceae</taxon>
        <taxon>Methylosinus</taxon>
    </lineage>
</organism>
<evidence type="ECO:0008006" key="6">
    <source>
        <dbReference type="Google" id="ProtNLM"/>
    </source>
</evidence>
<keyword evidence="1" id="KW-0732">Signal</keyword>
<feature type="signal peptide" evidence="1">
    <location>
        <begin position="1"/>
        <end position="26"/>
    </location>
</feature>
<dbReference type="Proteomes" id="UP000316781">
    <property type="component" value="Unassembled WGS sequence"/>
</dbReference>
<dbReference type="OrthoDB" id="5616300at2"/>
<comment type="caution">
    <text evidence="2">The sequence shown here is derived from an EMBL/GenBank/DDBJ whole genome shotgun (WGS) entry which is preliminary data.</text>
</comment>
<sequence length="86" mass="8247">MKTNIVSGVSIAAAAVALAVSGAAVAPALAKKAPVHCAGINSCKGESACKTASSACKGQNSCKGQGWLPAKSAKACKAKGGTVAEM</sequence>
<reference evidence="3 5" key="3">
    <citation type="submission" date="2019-07" db="EMBL/GenBank/DDBJ databases">
        <title>Ln-dependent methylotrophs.</title>
        <authorList>
            <person name="Tani A."/>
        </authorList>
    </citation>
    <scope>NUCLEOTIDE SEQUENCE [LARGE SCALE GENOMIC DNA]</scope>
    <source>
        <strain evidence="3 5">SM89A</strain>
    </source>
</reference>
<accession>A0A2U1SNA7</accession>
<protein>
    <recommendedName>
        <fullName evidence="6">DUF2282 domain-containing protein</fullName>
    </recommendedName>
</protein>
<proteinExistence type="predicted"/>
<evidence type="ECO:0000313" key="3">
    <source>
        <dbReference type="EMBL" id="TRL38273.1"/>
    </source>
</evidence>
<dbReference type="RefSeq" id="WP_108918084.1">
    <property type="nucleotide sequence ID" value="NZ_BGJY01000008.1"/>
</dbReference>
<evidence type="ECO:0000256" key="1">
    <source>
        <dbReference type="SAM" id="SignalP"/>
    </source>
</evidence>
<reference evidence="2" key="2">
    <citation type="submission" date="2018-02" db="EMBL/GenBank/DDBJ databases">
        <authorList>
            <person name="Cohen D.B."/>
            <person name="Kent A.D."/>
        </authorList>
    </citation>
    <scope>NUCLEOTIDE SEQUENCE</scope>
    <source>
        <strain evidence="2">DSM 17706</strain>
    </source>
</reference>
<gene>
    <name evidence="2" type="ORF">C5689_15075</name>
    <name evidence="3" type="ORF">FM996_00790</name>
</gene>
<evidence type="ECO:0000313" key="2">
    <source>
        <dbReference type="EMBL" id="PWB93090.1"/>
    </source>
</evidence>
<keyword evidence="4" id="KW-1185">Reference proteome</keyword>
<reference evidence="2 4" key="1">
    <citation type="journal article" date="2018" name="Appl. Microbiol. Biotechnol.">
        <title>Co-cultivation of the strictly anaerobic methanogen Methanosarcina barkeri with aerobic methanotrophs in an oxygen-limited membrane bioreactor.</title>
        <authorList>
            <person name="In 't Zandt M.H."/>
            <person name="van den Bosch T.J.M."/>
            <person name="Rijkers R."/>
            <person name="van Kessel M.A.H.J."/>
            <person name="Jetten M.S.M."/>
            <person name="Welte C.U."/>
        </authorList>
    </citation>
    <scope>NUCLEOTIDE SEQUENCE [LARGE SCALE GENOMIC DNA]</scope>
    <source>
        <strain evidence="2 4">DSM 17706</strain>
    </source>
</reference>
<dbReference type="EMBL" id="PUIV01000029">
    <property type="protein sequence ID" value="PWB93090.1"/>
    <property type="molecule type" value="Genomic_DNA"/>
</dbReference>
<dbReference type="AlphaFoldDB" id="A0A2U1SNA7"/>
<name>A0A2U1SNA7_METSR</name>
<feature type="chain" id="PRO_5036323666" description="DUF2282 domain-containing protein" evidence="1">
    <location>
        <begin position="27"/>
        <end position="86"/>
    </location>
</feature>
<evidence type="ECO:0000313" key="5">
    <source>
        <dbReference type="Proteomes" id="UP000316781"/>
    </source>
</evidence>
<dbReference type="EMBL" id="VJMF01000003">
    <property type="protein sequence ID" value="TRL38273.1"/>
    <property type="molecule type" value="Genomic_DNA"/>
</dbReference>